<keyword evidence="2" id="KW-0238">DNA-binding</keyword>
<name>A0ABS7C4L4_9BACL</name>
<dbReference type="PANTHER" id="PTHR43280">
    <property type="entry name" value="ARAC-FAMILY TRANSCRIPTIONAL REGULATOR"/>
    <property type="match status" value="1"/>
</dbReference>
<dbReference type="PROSITE" id="PS01124">
    <property type="entry name" value="HTH_ARAC_FAMILY_2"/>
    <property type="match status" value="1"/>
</dbReference>
<dbReference type="InterPro" id="IPR037923">
    <property type="entry name" value="HTH-like"/>
</dbReference>
<dbReference type="Gene3D" id="2.60.120.10">
    <property type="entry name" value="Jelly Rolls"/>
    <property type="match status" value="1"/>
</dbReference>
<dbReference type="Pfam" id="PF12833">
    <property type="entry name" value="HTH_18"/>
    <property type="match status" value="1"/>
</dbReference>
<dbReference type="InterPro" id="IPR014710">
    <property type="entry name" value="RmlC-like_jellyroll"/>
</dbReference>
<reference evidence="5 6" key="1">
    <citation type="submission" date="2021-07" db="EMBL/GenBank/DDBJ databases">
        <title>Paenibacillus radiodurans sp. nov., isolated from the southeastern edge of Tengger Desert.</title>
        <authorList>
            <person name="Zhang G."/>
        </authorList>
    </citation>
    <scope>NUCLEOTIDE SEQUENCE [LARGE SCALE GENOMIC DNA]</scope>
    <source>
        <strain evidence="5 6">CCM 7311</strain>
    </source>
</reference>
<dbReference type="SUPFAM" id="SSF51215">
    <property type="entry name" value="Regulatory protein AraC"/>
    <property type="match status" value="1"/>
</dbReference>
<dbReference type="InterPro" id="IPR009057">
    <property type="entry name" value="Homeodomain-like_sf"/>
</dbReference>
<proteinExistence type="predicted"/>
<sequence length="292" mass="33923">MSFLQRIEFELGSFSYSYKQKTEKSRWYHAHRGIEMLYIYEGEGEVMLEGKYYPLGRGTVIWIQPYQLHLVDVPSSSNSLYVRTNLTFDPHSLSAYLAPFPGLLRFYERLWKGNLPKQVFSLQEGYPLTGILEEVQQIRHAPSAEHEESFGLVMLRLLRFLQQNVFAESLSGAGAHASPRALRHVENITEWVEKNYHRPFRLEEMADDLFLSPYHLSHLFKASTGITLSDHITFRRIREACSLLANTSKTIREVAFEVGGLSSSYFCQMFKKNKGITPENYRRTIHDLQVKM</sequence>
<evidence type="ECO:0000313" key="6">
    <source>
        <dbReference type="Proteomes" id="UP001519887"/>
    </source>
</evidence>
<evidence type="ECO:0000259" key="4">
    <source>
        <dbReference type="PROSITE" id="PS01124"/>
    </source>
</evidence>
<feature type="domain" description="HTH araC/xylS-type" evidence="4">
    <location>
        <begin position="186"/>
        <end position="284"/>
    </location>
</feature>
<keyword evidence="1" id="KW-0805">Transcription regulation</keyword>
<evidence type="ECO:0000256" key="2">
    <source>
        <dbReference type="ARBA" id="ARBA00023125"/>
    </source>
</evidence>
<dbReference type="EMBL" id="JAHZIK010000419">
    <property type="protein sequence ID" value="MBW7455720.1"/>
    <property type="molecule type" value="Genomic_DNA"/>
</dbReference>
<dbReference type="Gene3D" id="1.10.10.60">
    <property type="entry name" value="Homeodomain-like"/>
    <property type="match status" value="2"/>
</dbReference>
<dbReference type="Proteomes" id="UP001519887">
    <property type="component" value="Unassembled WGS sequence"/>
</dbReference>
<dbReference type="SUPFAM" id="SSF46689">
    <property type="entry name" value="Homeodomain-like"/>
    <property type="match status" value="2"/>
</dbReference>
<dbReference type="RefSeq" id="WP_210044808.1">
    <property type="nucleotide sequence ID" value="NZ_JBHLVU010000029.1"/>
</dbReference>
<dbReference type="Pfam" id="PF02311">
    <property type="entry name" value="AraC_binding"/>
    <property type="match status" value="1"/>
</dbReference>
<dbReference type="InterPro" id="IPR020449">
    <property type="entry name" value="Tscrpt_reg_AraC-type_HTH"/>
</dbReference>
<evidence type="ECO:0000256" key="1">
    <source>
        <dbReference type="ARBA" id="ARBA00023015"/>
    </source>
</evidence>
<comment type="caution">
    <text evidence="5">The sequence shown here is derived from an EMBL/GenBank/DDBJ whole genome shotgun (WGS) entry which is preliminary data.</text>
</comment>
<gene>
    <name evidence="5" type="ORF">K0U00_16965</name>
</gene>
<keyword evidence="6" id="KW-1185">Reference proteome</keyword>
<protein>
    <submittedName>
        <fullName evidence="5">AraC family transcriptional regulator</fullName>
    </submittedName>
</protein>
<dbReference type="InterPro" id="IPR003313">
    <property type="entry name" value="AraC-bd"/>
</dbReference>
<evidence type="ECO:0000313" key="5">
    <source>
        <dbReference type="EMBL" id="MBW7455720.1"/>
    </source>
</evidence>
<dbReference type="PANTHER" id="PTHR43280:SF2">
    <property type="entry name" value="HTH-TYPE TRANSCRIPTIONAL REGULATOR EXSA"/>
    <property type="match status" value="1"/>
</dbReference>
<keyword evidence="3" id="KW-0804">Transcription</keyword>
<accession>A0ABS7C4L4</accession>
<organism evidence="5 6">
    <name type="scientific">Paenibacillus sepulcri</name>
    <dbReference type="NCBI Taxonomy" id="359917"/>
    <lineage>
        <taxon>Bacteria</taxon>
        <taxon>Bacillati</taxon>
        <taxon>Bacillota</taxon>
        <taxon>Bacilli</taxon>
        <taxon>Bacillales</taxon>
        <taxon>Paenibacillaceae</taxon>
        <taxon>Paenibacillus</taxon>
    </lineage>
</organism>
<dbReference type="InterPro" id="IPR018060">
    <property type="entry name" value="HTH_AraC"/>
</dbReference>
<evidence type="ECO:0000256" key="3">
    <source>
        <dbReference type="ARBA" id="ARBA00023163"/>
    </source>
</evidence>
<dbReference type="SMART" id="SM00342">
    <property type="entry name" value="HTH_ARAC"/>
    <property type="match status" value="1"/>
</dbReference>
<dbReference type="PRINTS" id="PR00032">
    <property type="entry name" value="HTHARAC"/>
</dbReference>